<dbReference type="Pfam" id="PF14529">
    <property type="entry name" value="Exo_endo_phos_2"/>
    <property type="match status" value="1"/>
</dbReference>
<dbReference type="InParanoid" id="A0A1X7SZ87"/>
<dbReference type="EnsemblMetazoa" id="Aqu2.1.07473_001">
    <property type="protein sequence ID" value="Aqu2.1.07473_001"/>
    <property type="gene ID" value="Aqu2.1.07473"/>
</dbReference>
<dbReference type="AlphaFoldDB" id="A0A1X7SZ87"/>
<evidence type="ECO:0000259" key="1">
    <source>
        <dbReference type="Pfam" id="PF14529"/>
    </source>
</evidence>
<organism evidence="2">
    <name type="scientific">Amphimedon queenslandica</name>
    <name type="common">Sponge</name>
    <dbReference type="NCBI Taxonomy" id="400682"/>
    <lineage>
        <taxon>Eukaryota</taxon>
        <taxon>Metazoa</taxon>
        <taxon>Porifera</taxon>
        <taxon>Demospongiae</taxon>
        <taxon>Heteroscleromorpha</taxon>
        <taxon>Haplosclerida</taxon>
        <taxon>Niphatidae</taxon>
        <taxon>Amphimedon</taxon>
    </lineage>
</organism>
<dbReference type="InterPro" id="IPR005135">
    <property type="entry name" value="Endo/exonuclease/phosphatase"/>
</dbReference>
<evidence type="ECO:0000313" key="2">
    <source>
        <dbReference type="EnsemblMetazoa" id="Aqu2.1.07473_001"/>
    </source>
</evidence>
<accession>A0A1X7SZ87</accession>
<proteinExistence type="predicted"/>
<dbReference type="PANTHER" id="PTHR33395:SF22">
    <property type="entry name" value="REVERSE TRANSCRIPTASE DOMAIN-CONTAINING PROTEIN"/>
    <property type="match status" value="1"/>
</dbReference>
<reference evidence="2" key="1">
    <citation type="submission" date="2017-05" db="UniProtKB">
        <authorList>
            <consortium name="EnsemblMetazoa"/>
        </authorList>
    </citation>
    <scope>IDENTIFICATION</scope>
</reference>
<dbReference type="GO" id="GO:0003824">
    <property type="term" value="F:catalytic activity"/>
    <property type="evidence" value="ECO:0007669"/>
    <property type="project" value="InterPro"/>
</dbReference>
<dbReference type="Gene3D" id="3.60.10.10">
    <property type="entry name" value="Endonuclease/exonuclease/phosphatase"/>
    <property type="match status" value="1"/>
</dbReference>
<dbReference type="SUPFAM" id="SSF56219">
    <property type="entry name" value="DNase I-like"/>
    <property type="match status" value="1"/>
</dbReference>
<protein>
    <recommendedName>
        <fullName evidence="1">Endonuclease/exonuclease/phosphatase domain-containing protein</fullName>
    </recommendedName>
</protein>
<dbReference type="InterPro" id="IPR036691">
    <property type="entry name" value="Endo/exonu/phosph_ase_sf"/>
</dbReference>
<feature type="domain" description="Endonuclease/exonuclease/phosphatase" evidence="1">
    <location>
        <begin position="16"/>
        <end position="111"/>
    </location>
</feature>
<sequence length="180" mass="20160">MDDKNPPSPSSSVQLALISHLHNLFSSFPDPIIVVGDFNCPDINWDLLDSSSPLSSSLCDLVFQFQLSQLVNLPTHSKGNILDLLLTNSEDLINDISVSTSPFSNSDHLPISFLIKYNSSHSLPKYVSHSFRDYSKVDFEGMNDFLLDWDFSRCLASSDVEEIWSQFKVAINTAIDKFVP</sequence>
<dbReference type="PANTHER" id="PTHR33395">
    <property type="entry name" value="TRANSCRIPTASE, PUTATIVE-RELATED-RELATED"/>
    <property type="match status" value="1"/>
</dbReference>
<name>A0A1X7SZ87_AMPQE</name>
<dbReference type="GO" id="GO:0031012">
    <property type="term" value="C:extracellular matrix"/>
    <property type="evidence" value="ECO:0007669"/>
    <property type="project" value="TreeGrafter"/>
</dbReference>